<gene>
    <name evidence="1" type="ORF">CHRIB12_LOCUS1792</name>
    <name evidence="2" type="ORF">CHRIB12_LOCUS8842</name>
</gene>
<dbReference type="OrthoDB" id="2432492at2759"/>
<name>A0A915Z4Y7_9GLOM</name>
<dbReference type="VEuPathDB" id="FungiDB:RhiirFUN_024514"/>
<accession>A0A915Z4Y7</accession>
<proteinExistence type="predicted"/>
<sequence length="204" mass="24468">MDPLDNTGLIGCYTDDRIDQIIWSNPRTPSWNWNFGLKISASRVLWDIGFRLPGFFWILDFGFPGSLGYWISASRVLWDIGFRLPGFFGILDDRISLFDFWVNFFHFIQFIQHAIQLGDPELVIWGFEGPRCPFRNFDFNFRTQNLDSEFFLVDLFNYGFGFEFSFCRCSEFSADWNFFILDLNLDFFWVRRIWNNWTCFLEQT</sequence>
<evidence type="ECO:0000313" key="2">
    <source>
        <dbReference type="EMBL" id="CAB5361759.1"/>
    </source>
</evidence>
<comment type="caution">
    <text evidence="2">The sequence shown here is derived from an EMBL/GenBank/DDBJ whole genome shotgun (WGS) entry which is preliminary data.</text>
</comment>
<dbReference type="Proteomes" id="UP000684084">
    <property type="component" value="Unassembled WGS sequence"/>
</dbReference>
<evidence type="ECO:0000313" key="3">
    <source>
        <dbReference type="Proteomes" id="UP000684084"/>
    </source>
</evidence>
<dbReference type="EMBL" id="CAGKOT010000002">
    <property type="protein sequence ID" value="CAB5314486.1"/>
    <property type="molecule type" value="Genomic_DNA"/>
</dbReference>
<protein>
    <submittedName>
        <fullName evidence="2">Uncharacterized protein</fullName>
    </submittedName>
</protein>
<organism evidence="2 3">
    <name type="scientific">Rhizophagus irregularis</name>
    <dbReference type="NCBI Taxonomy" id="588596"/>
    <lineage>
        <taxon>Eukaryota</taxon>
        <taxon>Fungi</taxon>
        <taxon>Fungi incertae sedis</taxon>
        <taxon>Mucoromycota</taxon>
        <taxon>Glomeromycotina</taxon>
        <taxon>Glomeromycetes</taxon>
        <taxon>Glomerales</taxon>
        <taxon>Glomeraceae</taxon>
        <taxon>Rhizophagus</taxon>
    </lineage>
</organism>
<reference evidence="2" key="1">
    <citation type="submission" date="2020-05" db="EMBL/GenBank/DDBJ databases">
        <authorList>
            <person name="Rincon C."/>
            <person name="Sanders R I."/>
            <person name="Robbins C."/>
            <person name="Chaturvedi A."/>
        </authorList>
    </citation>
    <scope>NUCLEOTIDE SEQUENCE</scope>
    <source>
        <strain evidence="2">CHB12</strain>
    </source>
</reference>
<dbReference type="EMBL" id="CAGKOT010000016">
    <property type="protein sequence ID" value="CAB5361759.1"/>
    <property type="molecule type" value="Genomic_DNA"/>
</dbReference>
<dbReference type="AlphaFoldDB" id="A0A915Z4Y7"/>
<evidence type="ECO:0000313" key="1">
    <source>
        <dbReference type="EMBL" id="CAB5314486.1"/>
    </source>
</evidence>